<evidence type="ECO:0000313" key="1">
    <source>
        <dbReference type="EMBL" id="GBM70969.1"/>
    </source>
</evidence>
<sequence length="117" mass="13841">MYPSIIRLKLSLKTCLHLRAYRFVIRWLNSFHKKPTVENRKGAKHQLSLFSRQWKATVFLSALEFCFVILTSRFEATRGLFWDGPRNFQPRLDDEGVTWAVTPSPNFRTTPAIRCYF</sequence>
<dbReference type="Proteomes" id="UP000499080">
    <property type="component" value="Unassembled WGS sequence"/>
</dbReference>
<protein>
    <submittedName>
        <fullName evidence="1">Uncharacterized protein</fullName>
    </submittedName>
</protein>
<gene>
    <name evidence="1" type="ORF">AVEN_102907_1</name>
</gene>
<evidence type="ECO:0000313" key="2">
    <source>
        <dbReference type="Proteomes" id="UP000499080"/>
    </source>
</evidence>
<keyword evidence="2" id="KW-1185">Reference proteome</keyword>
<organism evidence="1 2">
    <name type="scientific">Araneus ventricosus</name>
    <name type="common">Orbweaver spider</name>
    <name type="synonym">Epeira ventricosa</name>
    <dbReference type="NCBI Taxonomy" id="182803"/>
    <lineage>
        <taxon>Eukaryota</taxon>
        <taxon>Metazoa</taxon>
        <taxon>Ecdysozoa</taxon>
        <taxon>Arthropoda</taxon>
        <taxon>Chelicerata</taxon>
        <taxon>Arachnida</taxon>
        <taxon>Araneae</taxon>
        <taxon>Araneomorphae</taxon>
        <taxon>Entelegynae</taxon>
        <taxon>Araneoidea</taxon>
        <taxon>Araneidae</taxon>
        <taxon>Araneus</taxon>
    </lineage>
</organism>
<proteinExistence type="predicted"/>
<reference evidence="1 2" key="1">
    <citation type="journal article" date="2019" name="Sci. Rep.">
        <title>Orb-weaving spider Araneus ventricosus genome elucidates the spidroin gene catalogue.</title>
        <authorList>
            <person name="Kono N."/>
            <person name="Nakamura H."/>
            <person name="Ohtoshi R."/>
            <person name="Moran D.A.P."/>
            <person name="Shinohara A."/>
            <person name="Yoshida Y."/>
            <person name="Fujiwara M."/>
            <person name="Mori M."/>
            <person name="Tomita M."/>
            <person name="Arakawa K."/>
        </authorList>
    </citation>
    <scope>NUCLEOTIDE SEQUENCE [LARGE SCALE GENOMIC DNA]</scope>
</reference>
<name>A0A4Y2I1D1_ARAVE</name>
<accession>A0A4Y2I1D1</accession>
<dbReference type="AlphaFoldDB" id="A0A4Y2I1D1"/>
<comment type="caution">
    <text evidence="1">The sequence shown here is derived from an EMBL/GenBank/DDBJ whole genome shotgun (WGS) entry which is preliminary data.</text>
</comment>
<dbReference type="EMBL" id="BGPR01002285">
    <property type="protein sequence ID" value="GBM70969.1"/>
    <property type="molecule type" value="Genomic_DNA"/>
</dbReference>